<organism evidence="2 3">
    <name type="scientific">Trichinella nelsoni</name>
    <dbReference type="NCBI Taxonomy" id="6336"/>
    <lineage>
        <taxon>Eukaryota</taxon>
        <taxon>Metazoa</taxon>
        <taxon>Ecdysozoa</taxon>
        <taxon>Nematoda</taxon>
        <taxon>Enoplea</taxon>
        <taxon>Dorylaimia</taxon>
        <taxon>Trichinellida</taxon>
        <taxon>Trichinellidae</taxon>
        <taxon>Trichinella</taxon>
    </lineage>
</organism>
<evidence type="ECO:0000256" key="1">
    <source>
        <dbReference type="SAM" id="MobiDB-lite"/>
    </source>
</evidence>
<keyword evidence="3" id="KW-1185">Reference proteome</keyword>
<comment type="caution">
    <text evidence="2">The sequence shown here is derived from an EMBL/GenBank/DDBJ whole genome shotgun (WGS) entry which is preliminary data.</text>
</comment>
<dbReference type="Proteomes" id="UP000054630">
    <property type="component" value="Unassembled WGS sequence"/>
</dbReference>
<accession>A0A0V0SN06</accession>
<evidence type="ECO:0000313" key="3">
    <source>
        <dbReference type="Proteomes" id="UP000054630"/>
    </source>
</evidence>
<proteinExistence type="predicted"/>
<reference evidence="2 3" key="1">
    <citation type="submission" date="2015-01" db="EMBL/GenBank/DDBJ databases">
        <title>Evolution of Trichinella species and genotypes.</title>
        <authorList>
            <person name="Korhonen P.K."/>
            <person name="Edoardo P."/>
            <person name="Giuseppe L.R."/>
            <person name="Gasser R.B."/>
        </authorList>
    </citation>
    <scope>NUCLEOTIDE SEQUENCE [LARGE SCALE GENOMIC DNA]</scope>
    <source>
        <strain evidence="2">ISS37</strain>
    </source>
</reference>
<dbReference type="EMBL" id="JYDL01000001">
    <property type="protein sequence ID" value="KRX28060.1"/>
    <property type="molecule type" value="Genomic_DNA"/>
</dbReference>
<gene>
    <name evidence="2" type="ORF">T07_401</name>
</gene>
<protein>
    <submittedName>
        <fullName evidence="2">Uncharacterized protein</fullName>
    </submittedName>
</protein>
<sequence>MRCSFINAKIHTTFLPLTIEPEHHNNTGILAPLLNHASITFLKIKQKSKTEYKIKYNVYVNIIEEDDDDDEEEEEEEEEEYELNI</sequence>
<evidence type="ECO:0000313" key="2">
    <source>
        <dbReference type="EMBL" id="KRX28060.1"/>
    </source>
</evidence>
<dbReference type="AlphaFoldDB" id="A0A0V0SN06"/>
<feature type="region of interest" description="Disordered" evidence="1">
    <location>
        <begin position="65"/>
        <end position="85"/>
    </location>
</feature>
<name>A0A0V0SN06_9BILA</name>